<feature type="region of interest" description="Disordered" evidence="1">
    <location>
        <begin position="201"/>
        <end position="240"/>
    </location>
</feature>
<feature type="region of interest" description="Disordered" evidence="1">
    <location>
        <begin position="1"/>
        <end position="161"/>
    </location>
</feature>
<sequence length="240" mass="24450">MGTYRFPVVPEHTSMQKPADSTATTVIPSPTHAAGEEMRTFDGAAPSVTHLPKSPSPEIPAHVSSEEPRRIPSRASGVKEPFGGSRATSTTPTSPTTPSTPPTMEQPNPLPPFQRDTSAAGAPANNPTQVTEPPGPGTANLVPVEELPTVAPSQLDETGNEANAQAGVGMVPIEENPNVENPVFTPADQAATGAVGEISIPGVHELGPGSDQGVAHVLEPAALPDANADQAASPPAESTP</sequence>
<dbReference type="EMBL" id="BDGG01000002">
    <property type="protein sequence ID" value="GAU93888.1"/>
    <property type="molecule type" value="Genomic_DNA"/>
</dbReference>
<feature type="compositionally biased region" description="Low complexity" evidence="1">
    <location>
        <begin position="220"/>
        <end position="232"/>
    </location>
</feature>
<reference evidence="2 3" key="1">
    <citation type="journal article" date="2016" name="Nat. Commun.">
        <title>Extremotolerant tardigrade genome and improved radiotolerance of human cultured cells by tardigrade-unique protein.</title>
        <authorList>
            <person name="Hashimoto T."/>
            <person name="Horikawa D.D."/>
            <person name="Saito Y."/>
            <person name="Kuwahara H."/>
            <person name="Kozuka-Hata H."/>
            <person name="Shin-I T."/>
            <person name="Minakuchi Y."/>
            <person name="Ohishi K."/>
            <person name="Motoyama A."/>
            <person name="Aizu T."/>
            <person name="Enomoto A."/>
            <person name="Kondo K."/>
            <person name="Tanaka S."/>
            <person name="Hara Y."/>
            <person name="Koshikawa S."/>
            <person name="Sagara H."/>
            <person name="Miura T."/>
            <person name="Yokobori S."/>
            <person name="Miyagawa K."/>
            <person name="Suzuki Y."/>
            <person name="Kubo T."/>
            <person name="Oyama M."/>
            <person name="Kohara Y."/>
            <person name="Fujiyama A."/>
            <person name="Arakawa K."/>
            <person name="Katayama T."/>
            <person name="Toyoda A."/>
            <person name="Kunieda T."/>
        </authorList>
    </citation>
    <scope>NUCLEOTIDE SEQUENCE [LARGE SCALE GENOMIC DNA]</scope>
    <source>
        <strain evidence="2 3">YOKOZUNA-1</strain>
    </source>
</reference>
<accession>A0A1D1V5V8</accession>
<comment type="caution">
    <text evidence="2">The sequence shown here is derived from an EMBL/GenBank/DDBJ whole genome shotgun (WGS) entry which is preliminary data.</text>
</comment>
<evidence type="ECO:0000256" key="1">
    <source>
        <dbReference type="SAM" id="MobiDB-lite"/>
    </source>
</evidence>
<name>A0A1D1V5V8_RAMVA</name>
<gene>
    <name evidence="2" type="primary">RvY_05754-1</name>
    <name evidence="2" type="synonym">RvY_05754.1</name>
    <name evidence="2" type="ORF">RvY_05754</name>
</gene>
<feature type="compositionally biased region" description="Polar residues" evidence="1">
    <location>
        <begin position="151"/>
        <end position="161"/>
    </location>
</feature>
<dbReference type="AlphaFoldDB" id="A0A1D1V5V8"/>
<evidence type="ECO:0000313" key="3">
    <source>
        <dbReference type="Proteomes" id="UP000186922"/>
    </source>
</evidence>
<keyword evidence="3" id="KW-1185">Reference proteome</keyword>
<dbReference type="Proteomes" id="UP000186922">
    <property type="component" value="Unassembled WGS sequence"/>
</dbReference>
<organism evidence="2 3">
    <name type="scientific">Ramazzottius varieornatus</name>
    <name type="common">Water bear</name>
    <name type="synonym">Tardigrade</name>
    <dbReference type="NCBI Taxonomy" id="947166"/>
    <lineage>
        <taxon>Eukaryota</taxon>
        <taxon>Metazoa</taxon>
        <taxon>Ecdysozoa</taxon>
        <taxon>Tardigrada</taxon>
        <taxon>Eutardigrada</taxon>
        <taxon>Parachela</taxon>
        <taxon>Hypsibioidea</taxon>
        <taxon>Ramazzottiidae</taxon>
        <taxon>Ramazzottius</taxon>
    </lineage>
</organism>
<feature type="compositionally biased region" description="Polar residues" evidence="1">
    <location>
        <begin position="13"/>
        <end position="28"/>
    </location>
</feature>
<feature type="compositionally biased region" description="Low complexity" evidence="1">
    <location>
        <begin position="88"/>
        <end position="97"/>
    </location>
</feature>
<proteinExistence type="predicted"/>
<protein>
    <submittedName>
        <fullName evidence="2">Uncharacterized protein</fullName>
    </submittedName>
</protein>
<evidence type="ECO:0000313" key="2">
    <source>
        <dbReference type="EMBL" id="GAU93888.1"/>
    </source>
</evidence>